<dbReference type="EMBL" id="JAAOAO010000279">
    <property type="protein sequence ID" value="KAF5550896.1"/>
    <property type="molecule type" value="Genomic_DNA"/>
</dbReference>
<accession>A0A8H5N292</accession>
<dbReference type="InterPro" id="IPR000073">
    <property type="entry name" value="AB_hydrolase_1"/>
</dbReference>
<dbReference type="Pfam" id="PF00561">
    <property type="entry name" value="Abhydrolase_1"/>
    <property type="match status" value="1"/>
</dbReference>
<sequence>MNTFLSLTHSCQVFSVAARRAVNKPVPSTAKWRPRISTTRCRPMSTAAGKVIDLPDGRHLGYHEFGDPTGTPVLYIHGTPDSGITLSGFEDRLAKRLGIRWIAPDRPGIGNSTFYPLRRVLDYPADLRTLIQHLGLPKYRIIGTSGGTGYTLACAQALPREELLAVGICAGVGPWEAGQVGQSELVQKLIMVWKDQNEEFVKYMEGIFLAAAQDPDPTKMEAVWREQIKGFKREDQEILEKPSAFQSAVRVFRQVYTQGGAGHGLEMKLNTEPWGFNLEDIEYEGIRLWYGSSDENTSPGMGRYMAERLPKAVYKEYPGETHYSIWREDLLTEFLRDLIH</sequence>
<proteinExistence type="predicted"/>
<evidence type="ECO:0000259" key="1">
    <source>
        <dbReference type="Pfam" id="PF00561"/>
    </source>
</evidence>
<dbReference type="PANTHER" id="PTHR45763:SF46">
    <property type="entry name" value="AB HYDROLASE-1 DOMAIN-CONTAINING PROTEIN"/>
    <property type="match status" value="1"/>
</dbReference>
<comment type="caution">
    <text evidence="2">The sequence shown here is derived from an EMBL/GenBank/DDBJ whole genome shotgun (WGS) entry which is preliminary data.</text>
</comment>
<dbReference type="Gene3D" id="3.40.50.1820">
    <property type="entry name" value="alpha/beta hydrolase"/>
    <property type="match status" value="1"/>
</dbReference>
<dbReference type="InterPro" id="IPR029058">
    <property type="entry name" value="AB_hydrolase_fold"/>
</dbReference>
<feature type="domain" description="AB hydrolase-1" evidence="1">
    <location>
        <begin position="72"/>
        <end position="327"/>
    </location>
</feature>
<evidence type="ECO:0000313" key="3">
    <source>
        <dbReference type="Proteomes" id="UP000574317"/>
    </source>
</evidence>
<gene>
    <name evidence="2" type="ORF">FNAPI_7570</name>
</gene>
<dbReference type="PANTHER" id="PTHR45763">
    <property type="entry name" value="HYDROLASE, ALPHA/BETA FOLD FAMILY PROTEIN, EXPRESSED-RELATED"/>
    <property type="match status" value="1"/>
</dbReference>
<dbReference type="Proteomes" id="UP000574317">
    <property type="component" value="Unassembled WGS sequence"/>
</dbReference>
<keyword evidence="3" id="KW-1185">Reference proteome</keyword>
<name>A0A8H5N292_9HYPO</name>
<dbReference type="SUPFAM" id="SSF53474">
    <property type="entry name" value="alpha/beta-Hydrolases"/>
    <property type="match status" value="1"/>
</dbReference>
<organism evidence="2 3">
    <name type="scientific">Fusarium napiforme</name>
    <dbReference type="NCBI Taxonomy" id="42672"/>
    <lineage>
        <taxon>Eukaryota</taxon>
        <taxon>Fungi</taxon>
        <taxon>Dikarya</taxon>
        <taxon>Ascomycota</taxon>
        <taxon>Pezizomycotina</taxon>
        <taxon>Sordariomycetes</taxon>
        <taxon>Hypocreomycetidae</taxon>
        <taxon>Hypocreales</taxon>
        <taxon>Nectriaceae</taxon>
        <taxon>Fusarium</taxon>
        <taxon>Fusarium fujikuroi species complex</taxon>
    </lineage>
</organism>
<reference evidence="2 3" key="1">
    <citation type="submission" date="2020-05" db="EMBL/GenBank/DDBJ databases">
        <title>Identification and distribution of gene clusters putatively required for synthesis of sphingolipid metabolism inhibitors in phylogenetically diverse species of the filamentous fungus Fusarium.</title>
        <authorList>
            <person name="Kim H.-S."/>
            <person name="Busman M."/>
            <person name="Brown D.W."/>
            <person name="Divon H."/>
            <person name="Uhlig S."/>
            <person name="Proctor R.H."/>
        </authorList>
    </citation>
    <scope>NUCLEOTIDE SEQUENCE [LARGE SCALE GENOMIC DNA]</scope>
    <source>
        <strain evidence="2 3">NRRL 25196</strain>
    </source>
</reference>
<dbReference type="AlphaFoldDB" id="A0A8H5N292"/>
<evidence type="ECO:0000313" key="2">
    <source>
        <dbReference type="EMBL" id="KAF5550896.1"/>
    </source>
</evidence>
<protein>
    <submittedName>
        <fullName evidence="2">Proline iminopeptidase</fullName>
    </submittedName>
</protein>